<dbReference type="GO" id="GO:0008684">
    <property type="term" value="F:2-oxopent-4-enoate hydratase activity"/>
    <property type="evidence" value="ECO:0007669"/>
    <property type="project" value="TreeGrafter"/>
</dbReference>
<dbReference type="PANTHER" id="PTHR30143">
    <property type="entry name" value="ACID HYDRATASE"/>
    <property type="match status" value="1"/>
</dbReference>
<organism evidence="1 2">
    <name type="scientific">Trinickia caryophylli</name>
    <name type="common">Paraburkholderia caryophylli</name>
    <dbReference type="NCBI Taxonomy" id="28094"/>
    <lineage>
        <taxon>Bacteria</taxon>
        <taxon>Pseudomonadati</taxon>
        <taxon>Pseudomonadota</taxon>
        <taxon>Betaproteobacteria</taxon>
        <taxon>Burkholderiales</taxon>
        <taxon>Burkholderiaceae</taxon>
        <taxon>Trinickia</taxon>
    </lineage>
</organism>
<proteinExistence type="predicted"/>
<protein>
    <submittedName>
        <fullName evidence="1">2-keto-4-pentenoate hydratase</fullName>
    </submittedName>
</protein>
<reference evidence="2" key="1">
    <citation type="submission" date="2017-04" db="EMBL/GenBank/DDBJ databases">
        <authorList>
            <person name="Varghese N."/>
            <person name="Submissions S."/>
        </authorList>
    </citation>
    <scope>NUCLEOTIDE SEQUENCE [LARGE SCALE GENOMIC DNA]</scope>
    <source>
        <strain evidence="2">Ballard 720</strain>
    </source>
</reference>
<dbReference type="Gene3D" id="3.90.850.10">
    <property type="entry name" value="Fumarylacetoacetase-like, C-terminal domain"/>
    <property type="match status" value="1"/>
</dbReference>
<accession>A0A1X7CWL8</accession>
<dbReference type="Proteomes" id="UP000192911">
    <property type="component" value="Unassembled WGS sequence"/>
</dbReference>
<dbReference type="InterPro" id="IPR036663">
    <property type="entry name" value="Fumarylacetoacetase_C_sf"/>
</dbReference>
<dbReference type="RefSeq" id="WP_085224614.1">
    <property type="nucleotide sequence ID" value="NZ_BSQD01000002.1"/>
</dbReference>
<dbReference type="InterPro" id="IPR050772">
    <property type="entry name" value="Hydratase-Decarb/MhpD_sf"/>
</dbReference>
<dbReference type="STRING" id="28094.SAMN06295900_10259"/>
<name>A0A1X7CWL8_TRICW</name>
<keyword evidence="2" id="KW-1185">Reference proteome</keyword>
<dbReference type="PANTHER" id="PTHR30143:SF0">
    <property type="entry name" value="2-KETO-4-PENTENOATE HYDRATASE"/>
    <property type="match status" value="1"/>
</dbReference>
<evidence type="ECO:0000313" key="1">
    <source>
        <dbReference type="EMBL" id="SMF03979.1"/>
    </source>
</evidence>
<dbReference type="AlphaFoldDB" id="A0A1X7CWL8"/>
<dbReference type="GeneID" id="95552617"/>
<dbReference type="GO" id="GO:0005737">
    <property type="term" value="C:cytoplasm"/>
    <property type="evidence" value="ECO:0007669"/>
    <property type="project" value="TreeGrafter"/>
</dbReference>
<dbReference type="SUPFAM" id="SSF56529">
    <property type="entry name" value="FAH"/>
    <property type="match status" value="1"/>
</dbReference>
<sequence>MTPTQALAARLIEAHRTHRPIGAAALDELKPADVEHAYVVQQLVLAELGGCAGYKIGAGTPTAEPQCAPLPARKVVGAATGIRLNDYARVGLELEIAFSFAVDVDHTFTERPEEALEAIDTMSVVVEVVDSRYASWPNVDPLLQLADLQNNGALVIGDTRPYDRNFDFCTPQVRLRCGEHEVFSGRAKHPAGDPRRLVAWLVGRVLQTGHSIPARTMLTTGSYTPVFWTREPAVVHGEIDGFGHIEFKIA</sequence>
<dbReference type="EMBL" id="FXAH01000002">
    <property type="protein sequence ID" value="SMF03979.1"/>
    <property type="molecule type" value="Genomic_DNA"/>
</dbReference>
<evidence type="ECO:0000313" key="2">
    <source>
        <dbReference type="Proteomes" id="UP000192911"/>
    </source>
</evidence>
<gene>
    <name evidence="1" type="ORF">SAMN06295900_10259</name>
</gene>
<dbReference type="OrthoDB" id="8689761at2"/>